<dbReference type="SUPFAM" id="SSF53927">
    <property type="entry name" value="Cytidine deaminase-like"/>
    <property type="match status" value="1"/>
</dbReference>
<dbReference type="GO" id="GO:0006152">
    <property type="term" value="P:purine nucleoside catabolic process"/>
    <property type="evidence" value="ECO:0007669"/>
    <property type="project" value="TreeGrafter"/>
</dbReference>
<dbReference type="InterPro" id="IPR016192">
    <property type="entry name" value="APOBEC/CMP_deaminase_Zn-bd"/>
</dbReference>
<dbReference type="GO" id="GO:0008270">
    <property type="term" value="F:zinc ion binding"/>
    <property type="evidence" value="ECO:0007669"/>
    <property type="project" value="InterPro"/>
</dbReference>
<dbReference type="PANTHER" id="PTHR11079">
    <property type="entry name" value="CYTOSINE DEAMINASE FAMILY MEMBER"/>
    <property type="match status" value="1"/>
</dbReference>
<dbReference type="Proteomes" id="UP000654075">
    <property type="component" value="Unassembled WGS sequence"/>
</dbReference>
<dbReference type="PROSITE" id="PS00903">
    <property type="entry name" value="CYT_DCMP_DEAMINASES_1"/>
    <property type="match status" value="1"/>
</dbReference>
<evidence type="ECO:0000313" key="6">
    <source>
        <dbReference type="Proteomes" id="UP000654075"/>
    </source>
</evidence>
<dbReference type="CDD" id="cd01285">
    <property type="entry name" value="nucleoside_deaminase"/>
    <property type="match status" value="1"/>
</dbReference>
<reference evidence="5" key="1">
    <citation type="submission" date="2021-02" db="EMBL/GenBank/DDBJ databases">
        <authorList>
            <person name="Dougan E. K."/>
            <person name="Rhodes N."/>
            <person name="Thang M."/>
            <person name="Chan C."/>
        </authorList>
    </citation>
    <scope>NUCLEOTIDE SEQUENCE</scope>
</reference>
<feature type="region of interest" description="Disordered" evidence="3">
    <location>
        <begin position="182"/>
        <end position="202"/>
    </location>
</feature>
<dbReference type="OrthoDB" id="416378at2759"/>
<sequence length="279" mass="28851">MKAPAKAKAPTVVRKAKVVTKSDDKETSLATAEAFMQSAAASALAGIRLGHGGPFGATIVRDGVIIAAAHNMVLHRKDPTGHAEMNAIQQACQALGSHDLSDCELFTTCEPCPMCWGAVQWARLCKVHIGVDRHTAAKYGFDDKACFTPPPHKAFILNTGEFRVLPTAVGWQLRYGQFQFGRGAEPGPRQRGPPLQGQLSNGSHSWALTARRSGSGRSGAFVAARAATIGVSARISAGEGFPATVAARTATSIASKVVNTTAASGGTAGAAHVAAAVNA</sequence>
<dbReference type="InterPro" id="IPR016193">
    <property type="entry name" value="Cytidine_deaminase-like"/>
</dbReference>
<evidence type="ECO:0000256" key="2">
    <source>
        <dbReference type="ARBA" id="ARBA00022833"/>
    </source>
</evidence>
<proteinExistence type="predicted"/>
<dbReference type="InterPro" id="IPR002125">
    <property type="entry name" value="CMP_dCMP_dom"/>
</dbReference>
<keyword evidence="6" id="KW-1185">Reference proteome</keyword>
<gene>
    <name evidence="5" type="ORF">PGLA1383_LOCUS37356</name>
</gene>
<keyword evidence="1" id="KW-0479">Metal-binding</keyword>
<dbReference type="PANTHER" id="PTHR11079:SF161">
    <property type="entry name" value="CMP_DCMP-TYPE DEAMINASE DOMAIN-CONTAINING PROTEIN"/>
    <property type="match status" value="1"/>
</dbReference>
<comment type="caution">
    <text evidence="5">The sequence shown here is derived from an EMBL/GenBank/DDBJ whole genome shotgun (WGS) entry which is preliminary data.</text>
</comment>
<evidence type="ECO:0000259" key="4">
    <source>
        <dbReference type="PROSITE" id="PS51747"/>
    </source>
</evidence>
<keyword evidence="2" id="KW-0862">Zinc</keyword>
<dbReference type="PROSITE" id="PS51747">
    <property type="entry name" value="CYT_DCMP_DEAMINASES_2"/>
    <property type="match status" value="1"/>
</dbReference>
<dbReference type="EMBL" id="CAJNNV010027222">
    <property type="protein sequence ID" value="CAE8619776.1"/>
    <property type="molecule type" value="Genomic_DNA"/>
</dbReference>
<dbReference type="GO" id="GO:0047974">
    <property type="term" value="F:guanosine deaminase activity"/>
    <property type="evidence" value="ECO:0007669"/>
    <property type="project" value="TreeGrafter"/>
</dbReference>
<accession>A0A813G182</accession>
<protein>
    <recommendedName>
        <fullName evidence="4">CMP/dCMP-type deaminase domain-containing protein</fullName>
    </recommendedName>
</protein>
<dbReference type="Pfam" id="PF00383">
    <property type="entry name" value="dCMP_cyt_deam_1"/>
    <property type="match status" value="1"/>
</dbReference>
<dbReference type="Gene3D" id="3.40.140.10">
    <property type="entry name" value="Cytidine Deaminase, domain 2"/>
    <property type="match status" value="1"/>
</dbReference>
<organism evidence="5 6">
    <name type="scientific">Polarella glacialis</name>
    <name type="common">Dinoflagellate</name>
    <dbReference type="NCBI Taxonomy" id="89957"/>
    <lineage>
        <taxon>Eukaryota</taxon>
        <taxon>Sar</taxon>
        <taxon>Alveolata</taxon>
        <taxon>Dinophyceae</taxon>
        <taxon>Suessiales</taxon>
        <taxon>Suessiaceae</taxon>
        <taxon>Polarella</taxon>
    </lineage>
</organism>
<dbReference type="AlphaFoldDB" id="A0A813G182"/>
<evidence type="ECO:0000256" key="3">
    <source>
        <dbReference type="SAM" id="MobiDB-lite"/>
    </source>
</evidence>
<feature type="compositionally biased region" description="Low complexity" evidence="3">
    <location>
        <begin position="186"/>
        <end position="199"/>
    </location>
</feature>
<name>A0A813G182_POLGL</name>
<evidence type="ECO:0000313" key="5">
    <source>
        <dbReference type="EMBL" id="CAE8619776.1"/>
    </source>
</evidence>
<feature type="domain" description="CMP/dCMP-type deaminase" evidence="4">
    <location>
        <begin position="30"/>
        <end position="142"/>
    </location>
</feature>
<evidence type="ECO:0000256" key="1">
    <source>
        <dbReference type="ARBA" id="ARBA00022723"/>
    </source>
</evidence>